<dbReference type="EMBL" id="JAEFBK010000009">
    <property type="protein sequence ID" value="KAG7569915.1"/>
    <property type="molecule type" value="Genomic_DNA"/>
</dbReference>
<organism evidence="2 3">
    <name type="scientific">Arabidopsis thaliana x Arabidopsis arenosa</name>
    <dbReference type="NCBI Taxonomy" id="1240361"/>
    <lineage>
        <taxon>Eukaryota</taxon>
        <taxon>Viridiplantae</taxon>
        <taxon>Streptophyta</taxon>
        <taxon>Embryophyta</taxon>
        <taxon>Tracheophyta</taxon>
        <taxon>Spermatophyta</taxon>
        <taxon>Magnoliopsida</taxon>
        <taxon>eudicotyledons</taxon>
        <taxon>Gunneridae</taxon>
        <taxon>Pentapetalae</taxon>
        <taxon>rosids</taxon>
        <taxon>malvids</taxon>
        <taxon>Brassicales</taxon>
        <taxon>Brassicaceae</taxon>
        <taxon>Camelineae</taxon>
        <taxon>Arabidopsis</taxon>
    </lineage>
</organism>
<keyword evidence="3" id="KW-1185">Reference proteome</keyword>
<gene>
    <name evidence="2" type="ORF">ISN45_Aa04g025790</name>
</gene>
<comment type="caution">
    <text evidence="2">The sequence shown here is derived from an EMBL/GenBank/DDBJ whole genome shotgun (WGS) entry which is preliminary data.</text>
</comment>
<keyword evidence="2" id="KW-0418">Kinase</keyword>
<dbReference type="PANTHER" id="PTHR48011:SF52">
    <property type="entry name" value="PROTEIN KINASE FAMILY PROTEIN-RELATED"/>
    <property type="match status" value="1"/>
</dbReference>
<dbReference type="AlphaFoldDB" id="A0A8T2AB18"/>
<sequence length="303" mass="34321">MEQLWRDDDWIVDESSLSKVSSLGRGSFGRVSLEKDSNSGLLYANKSSPMHLQKILEKELRIMHRFRNHPRIVQASNKLHLQTKPYEYCSIYMEYASKGNLYKILSGFPDESQPIPESLVSRAARMILEGLVALHSHGYVHCDLKPSNVLVFPSTTPGEPWDLKLADFGSSKEPDSEYDSMSLGTAQYIPSEAFGPNGLIKPGHIDPGLDIYALGCVVFEMFGAVPEQEYFEEYYDWILHREISPEAQDFLTLCRDMHPHRPTTTQLLNHSFITQRLPSPTTEDDKEISARSLITSVAKLLLT</sequence>
<dbReference type="GO" id="GO:0004672">
    <property type="term" value="F:protein kinase activity"/>
    <property type="evidence" value="ECO:0007669"/>
    <property type="project" value="InterPro"/>
</dbReference>
<dbReference type="GO" id="GO:0005524">
    <property type="term" value="F:ATP binding"/>
    <property type="evidence" value="ECO:0007669"/>
    <property type="project" value="InterPro"/>
</dbReference>
<dbReference type="PROSITE" id="PS00108">
    <property type="entry name" value="PROTEIN_KINASE_ST"/>
    <property type="match status" value="1"/>
</dbReference>
<keyword evidence="2" id="KW-0808">Transferase</keyword>
<dbReference type="PANTHER" id="PTHR48011">
    <property type="entry name" value="CCR4-NOT TRANSCRIPTIONAL COMPLEX SUBUNIT CAF120-RELATED"/>
    <property type="match status" value="1"/>
</dbReference>
<dbReference type="Pfam" id="PF00069">
    <property type="entry name" value="Pkinase"/>
    <property type="match status" value="1"/>
</dbReference>
<name>A0A8T2AB18_9BRAS</name>
<feature type="domain" description="Protein kinase" evidence="1">
    <location>
        <begin position="17"/>
        <end position="273"/>
    </location>
</feature>
<dbReference type="PROSITE" id="PS50011">
    <property type="entry name" value="PROTEIN_KINASE_DOM"/>
    <property type="match status" value="1"/>
</dbReference>
<reference evidence="2 3" key="1">
    <citation type="submission" date="2020-12" db="EMBL/GenBank/DDBJ databases">
        <title>Concerted genomic and epigenomic changes stabilize Arabidopsis allopolyploids.</title>
        <authorList>
            <person name="Chen Z."/>
        </authorList>
    </citation>
    <scope>NUCLEOTIDE SEQUENCE [LARGE SCALE GENOMIC DNA]</scope>
    <source>
        <strain evidence="2">Allo738</strain>
        <tissue evidence="2">Leaf</tissue>
    </source>
</reference>
<dbReference type="Proteomes" id="UP000694240">
    <property type="component" value="Chromosome 9"/>
</dbReference>
<dbReference type="GO" id="GO:0007165">
    <property type="term" value="P:signal transduction"/>
    <property type="evidence" value="ECO:0007669"/>
    <property type="project" value="TreeGrafter"/>
</dbReference>
<proteinExistence type="predicted"/>
<dbReference type="InterPro" id="IPR008271">
    <property type="entry name" value="Ser/Thr_kinase_AS"/>
</dbReference>
<dbReference type="InterPro" id="IPR000719">
    <property type="entry name" value="Prot_kinase_dom"/>
</dbReference>
<evidence type="ECO:0000259" key="1">
    <source>
        <dbReference type="PROSITE" id="PS50011"/>
    </source>
</evidence>
<protein>
    <submittedName>
        <fullName evidence="2">Protein kinase domain</fullName>
    </submittedName>
</protein>
<evidence type="ECO:0000313" key="2">
    <source>
        <dbReference type="EMBL" id="KAG7569915.1"/>
    </source>
</evidence>
<dbReference type="SMART" id="SM00220">
    <property type="entry name" value="S_TKc"/>
    <property type="match status" value="1"/>
</dbReference>
<accession>A0A8T2AB18</accession>
<dbReference type="InterPro" id="IPR052751">
    <property type="entry name" value="Plant_MAPKKK"/>
</dbReference>
<evidence type="ECO:0000313" key="3">
    <source>
        <dbReference type="Proteomes" id="UP000694240"/>
    </source>
</evidence>